<feature type="transmembrane region" description="Helical" evidence="2">
    <location>
        <begin position="92"/>
        <end position="113"/>
    </location>
</feature>
<gene>
    <name evidence="3" type="ORF">GJB61_10450</name>
</gene>
<feature type="region of interest" description="Disordered" evidence="1">
    <location>
        <begin position="1"/>
        <end position="82"/>
    </location>
</feature>
<keyword evidence="2" id="KW-1133">Transmembrane helix</keyword>
<reference evidence="3 4" key="1">
    <citation type="submission" date="2019-11" db="EMBL/GenBank/DDBJ databases">
        <title>Paenibacillus monticola sp. nov., a novel PGPR strain isolated from mountain sample in China.</title>
        <authorList>
            <person name="Zhao Q."/>
            <person name="Li H.-P."/>
            <person name="Zhang J.-L."/>
        </authorList>
    </citation>
    <scope>NUCLEOTIDE SEQUENCE [LARGE SCALE GENOMIC DNA]</scope>
    <source>
        <strain evidence="3 4">LC-T2</strain>
    </source>
</reference>
<dbReference type="EMBL" id="WJXB01000003">
    <property type="protein sequence ID" value="MRN53412.1"/>
    <property type="molecule type" value="Genomic_DNA"/>
</dbReference>
<sequence length="123" mass="13872">MSEELSRVKSRQKQYKGERPSVKVKKRNQPVDLQTPHSMPAQISTGTLSRKNRGSMYSSQESSEGEGGKKGAELTPSRSQTYTSERVRLSKIFVNSLIFMFVILLASLLWWGIEGAPPLKTLW</sequence>
<dbReference type="AlphaFoldDB" id="A0A7X2H4J2"/>
<dbReference type="Proteomes" id="UP000463051">
    <property type="component" value="Unassembled WGS sequence"/>
</dbReference>
<dbReference type="RefSeq" id="WP_154118441.1">
    <property type="nucleotide sequence ID" value="NZ_WJXB01000003.1"/>
</dbReference>
<keyword evidence="4" id="KW-1185">Reference proteome</keyword>
<feature type="compositionally biased region" description="Polar residues" evidence="1">
    <location>
        <begin position="31"/>
        <end position="49"/>
    </location>
</feature>
<evidence type="ECO:0000313" key="3">
    <source>
        <dbReference type="EMBL" id="MRN53412.1"/>
    </source>
</evidence>
<proteinExistence type="predicted"/>
<keyword evidence="2" id="KW-0472">Membrane</keyword>
<evidence type="ECO:0000256" key="2">
    <source>
        <dbReference type="SAM" id="Phobius"/>
    </source>
</evidence>
<comment type="caution">
    <text evidence="3">The sequence shown here is derived from an EMBL/GenBank/DDBJ whole genome shotgun (WGS) entry which is preliminary data.</text>
</comment>
<accession>A0A7X2H4J2</accession>
<evidence type="ECO:0000313" key="4">
    <source>
        <dbReference type="Proteomes" id="UP000463051"/>
    </source>
</evidence>
<keyword evidence="2" id="KW-0812">Transmembrane</keyword>
<protein>
    <submittedName>
        <fullName evidence="3">Uncharacterized protein</fullName>
    </submittedName>
</protein>
<name>A0A7X2H4J2_9BACL</name>
<evidence type="ECO:0000256" key="1">
    <source>
        <dbReference type="SAM" id="MobiDB-lite"/>
    </source>
</evidence>
<organism evidence="3 4">
    <name type="scientific">Paenibacillus monticola</name>
    <dbReference type="NCBI Taxonomy" id="2666075"/>
    <lineage>
        <taxon>Bacteria</taxon>
        <taxon>Bacillati</taxon>
        <taxon>Bacillota</taxon>
        <taxon>Bacilli</taxon>
        <taxon>Bacillales</taxon>
        <taxon>Paenibacillaceae</taxon>
        <taxon>Paenibacillus</taxon>
    </lineage>
</organism>